<comment type="caution">
    <text evidence="2">The sequence shown here is derived from an EMBL/GenBank/DDBJ whole genome shotgun (WGS) entry which is preliminary data.</text>
</comment>
<evidence type="ECO:0000256" key="1">
    <source>
        <dbReference type="SAM" id="MobiDB-lite"/>
    </source>
</evidence>
<sequence>MRGCLVGWSQADEREGDRDEREGDRDERERHRGKAQFITWPKTEGGGGLQVEEEEKEEGVTVGGRERERQRDREQERYNAAGGSLHRRLHNDNKSSELFRREVEQPGAADRGRHRIMKVGGHALAKVQRILGEKPEKWWECVCDVSLGACSTCHPDWQGLCRSSYYFT</sequence>
<keyword evidence="3" id="KW-1185">Reference proteome</keyword>
<feature type="compositionally biased region" description="Basic and acidic residues" evidence="1">
    <location>
        <begin position="11"/>
        <end position="30"/>
    </location>
</feature>
<evidence type="ECO:0000313" key="3">
    <source>
        <dbReference type="Proteomes" id="UP001153269"/>
    </source>
</evidence>
<feature type="region of interest" description="Disordered" evidence="1">
    <location>
        <begin position="1"/>
        <end position="107"/>
    </location>
</feature>
<proteinExistence type="predicted"/>
<reference evidence="2" key="1">
    <citation type="submission" date="2020-03" db="EMBL/GenBank/DDBJ databases">
        <authorList>
            <person name="Weist P."/>
        </authorList>
    </citation>
    <scope>NUCLEOTIDE SEQUENCE</scope>
</reference>
<gene>
    <name evidence="2" type="ORF">PLEPLA_LOCUS17798</name>
</gene>
<name>A0A9N7UDH4_PLEPL</name>
<dbReference type="AlphaFoldDB" id="A0A9N7UDH4"/>
<protein>
    <submittedName>
        <fullName evidence="2">Uncharacterized protein</fullName>
    </submittedName>
</protein>
<feature type="compositionally biased region" description="Basic and acidic residues" evidence="1">
    <location>
        <begin position="90"/>
        <end position="104"/>
    </location>
</feature>
<organism evidence="2 3">
    <name type="scientific">Pleuronectes platessa</name>
    <name type="common">European plaice</name>
    <dbReference type="NCBI Taxonomy" id="8262"/>
    <lineage>
        <taxon>Eukaryota</taxon>
        <taxon>Metazoa</taxon>
        <taxon>Chordata</taxon>
        <taxon>Craniata</taxon>
        <taxon>Vertebrata</taxon>
        <taxon>Euteleostomi</taxon>
        <taxon>Actinopterygii</taxon>
        <taxon>Neopterygii</taxon>
        <taxon>Teleostei</taxon>
        <taxon>Neoteleostei</taxon>
        <taxon>Acanthomorphata</taxon>
        <taxon>Carangaria</taxon>
        <taxon>Pleuronectiformes</taxon>
        <taxon>Pleuronectoidei</taxon>
        <taxon>Pleuronectidae</taxon>
        <taxon>Pleuronectes</taxon>
    </lineage>
</organism>
<dbReference type="EMBL" id="CADEAL010001174">
    <property type="protein sequence ID" value="CAB1429818.1"/>
    <property type="molecule type" value="Genomic_DNA"/>
</dbReference>
<accession>A0A9N7UDH4</accession>
<evidence type="ECO:0000313" key="2">
    <source>
        <dbReference type="EMBL" id="CAB1429818.1"/>
    </source>
</evidence>
<dbReference type="Proteomes" id="UP001153269">
    <property type="component" value="Unassembled WGS sequence"/>
</dbReference>
<feature type="compositionally biased region" description="Basic and acidic residues" evidence="1">
    <location>
        <begin position="64"/>
        <end position="77"/>
    </location>
</feature>